<keyword evidence="11" id="KW-1185">Reference proteome</keyword>
<organism evidence="10 11">
    <name type="scientific">Azorhizobium oxalatiphilum</name>
    <dbReference type="NCBI Taxonomy" id="980631"/>
    <lineage>
        <taxon>Bacteria</taxon>
        <taxon>Pseudomonadati</taxon>
        <taxon>Pseudomonadota</taxon>
        <taxon>Alphaproteobacteria</taxon>
        <taxon>Hyphomicrobiales</taxon>
        <taxon>Xanthobacteraceae</taxon>
        <taxon>Azorhizobium</taxon>
    </lineage>
</organism>
<sequence length="771" mass="82927">MAIVRKPHLAHWGAFSALVEDGRLIGCAPFANDPAPSAMLESITPAVYSDKRIRRPAVRESFLRAGHKAGGAGRGRERMVEVDWDTALDLVAREIARVEAAHGREALFAGSYGWSSAGRFHHARSLVRRFYFSGGGGVDQVGNYSWGTAQFLLPHIIGTYQPLTGRVTAWPSIIAHTDVFLAFGGLALKNGQVASGGAAEHTQEKWLRALAAKGIPVINISPTRGDCPDFLNAEWISIRPNTDAAFMLALAHEILRLEGADTDFLGRCTVGFAPFAAYVRGESDGVEKTPEWAEAICGVPASRIARLAGQLVGARSYITCAFAVQRAENGEQPYWLAVALASLLGQVGLPGGGFGFGHGSMNGVGNPRPATPGPEMAVGANPLKRAIPAARLTEMLEGPGTPYAFNGGTETYPDVRLVHWAGGNPFHHHQDLNRLMRAWEKPEAVIVNEIWWTPTARRADIVLPVTTTLERNDIGGSSRDRYVIAMQQAIAPLHEARSDFDIFADLAARLGHEAAFTGGLDEMGWIRAIYEQCAAANRVAGIAFPDFETFWAEGAVELPEPAQDFVLFADFRADPARHPLKTPSGRIELFSAAIAGFALEDCPPHPVWRAPREWAGAERARDYPLHLLSVQPADRLHSQMDFAPLPQAGKVAGREALTMHPADAAARGCRAGETVRVFNDRGALLAGLVLDAGVRPGVAVISTGAWFDPDPSDPAGPERAGTANVLTRDVGTSQLTQGPNAMSCLVEVERVPQQGEGTREILERRTSLADV</sequence>
<dbReference type="Gene3D" id="3.90.55.10">
    <property type="entry name" value="Dimethylsulfoxide Reductase, domain 3"/>
    <property type="match status" value="1"/>
</dbReference>
<dbReference type="SUPFAM" id="SSF50692">
    <property type="entry name" value="ADC-like"/>
    <property type="match status" value="1"/>
</dbReference>
<keyword evidence="4" id="KW-0479">Metal-binding</keyword>
<evidence type="ECO:0000256" key="3">
    <source>
        <dbReference type="ARBA" id="ARBA00022505"/>
    </source>
</evidence>
<dbReference type="InterPro" id="IPR050612">
    <property type="entry name" value="Prok_Mopterin_Oxidored"/>
</dbReference>
<keyword evidence="5" id="KW-0574">Periplasm</keyword>
<feature type="domain" description="Molybdopterin dinucleotide-binding" evidence="8">
    <location>
        <begin position="625"/>
        <end position="744"/>
    </location>
</feature>
<dbReference type="GO" id="GO:0009061">
    <property type="term" value="P:anaerobic respiration"/>
    <property type="evidence" value="ECO:0007669"/>
    <property type="project" value="TreeGrafter"/>
</dbReference>
<dbReference type="GO" id="GO:0030151">
    <property type="term" value="F:molybdenum ion binding"/>
    <property type="evidence" value="ECO:0007669"/>
    <property type="project" value="TreeGrafter"/>
</dbReference>
<evidence type="ECO:0000259" key="7">
    <source>
        <dbReference type="Pfam" id="PF00384"/>
    </source>
</evidence>
<dbReference type="Pfam" id="PF00384">
    <property type="entry name" value="Molybdopterin"/>
    <property type="match status" value="1"/>
</dbReference>
<name>A0A917C8L6_9HYPH</name>
<comment type="caution">
    <text evidence="10">The sequence shown here is derived from an EMBL/GenBank/DDBJ whole genome shotgun (WGS) entry which is preliminary data.</text>
</comment>
<dbReference type="InterPro" id="IPR041954">
    <property type="entry name" value="CT_DMSOR/BSOR/TMAOR"/>
</dbReference>
<dbReference type="Gene3D" id="3.40.50.740">
    <property type="match status" value="1"/>
</dbReference>
<evidence type="ECO:0000313" key="11">
    <source>
        <dbReference type="Proteomes" id="UP000606044"/>
    </source>
</evidence>
<dbReference type="InterPro" id="IPR006655">
    <property type="entry name" value="Mopterin_OxRdtase_prok_CS"/>
</dbReference>
<comment type="similarity">
    <text evidence="2">Belongs to the prokaryotic molybdopterin-containing oxidoreductase family.</text>
</comment>
<evidence type="ECO:0000256" key="6">
    <source>
        <dbReference type="ARBA" id="ARBA00023002"/>
    </source>
</evidence>
<comment type="cofactor">
    <cofactor evidence="1">
        <name>Mo-bis(molybdopterin guanine dinucleotide)</name>
        <dbReference type="ChEBI" id="CHEBI:60539"/>
    </cofactor>
</comment>
<dbReference type="PANTHER" id="PTHR43742:SF10">
    <property type="entry name" value="TRIMETHYLAMINE-N-OXIDE REDUCTASE 2"/>
    <property type="match status" value="1"/>
</dbReference>
<reference evidence="10" key="2">
    <citation type="submission" date="2020-09" db="EMBL/GenBank/DDBJ databases">
        <authorList>
            <person name="Sun Q."/>
            <person name="Sedlacek I."/>
        </authorList>
    </citation>
    <scope>NUCLEOTIDE SEQUENCE</scope>
    <source>
        <strain evidence="10">CCM 7897</strain>
    </source>
</reference>
<dbReference type="EMBL" id="BMCT01000007">
    <property type="protein sequence ID" value="GGF77346.1"/>
    <property type="molecule type" value="Genomic_DNA"/>
</dbReference>
<evidence type="ECO:0000259" key="8">
    <source>
        <dbReference type="Pfam" id="PF01568"/>
    </source>
</evidence>
<dbReference type="PANTHER" id="PTHR43742">
    <property type="entry name" value="TRIMETHYLAMINE-N-OXIDE REDUCTASE"/>
    <property type="match status" value="1"/>
</dbReference>
<reference evidence="10" key="1">
    <citation type="journal article" date="2014" name="Int. J. Syst. Evol. Microbiol.">
        <title>Complete genome sequence of Corynebacterium casei LMG S-19264T (=DSM 44701T), isolated from a smear-ripened cheese.</title>
        <authorList>
            <consortium name="US DOE Joint Genome Institute (JGI-PGF)"/>
            <person name="Walter F."/>
            <person name="Albersmeier A."/>
            <person name="Kalinowski J."/>
            <person name="Ruckert C."/>
        </authorList>
    </citation>
    <scope>NUCLEOTIDE SEQUENCE</scope>
    <source>
        <strain evidence="10">CCM 7897</strain>
    </source>
</reference>
<dbReference type="InterPro" id="IPR009010">
    <property type="entry name" value="Asp_de-COase-like_dom_sf"/>
</dbReference>
<evidence type="ECO:0000256" key="4">
    <source>
        <dbReference type="ARBA" id="ARBA00022723"/>
    </source>
</evidence>
<dbReference type="SUPFAM" id="SSF53706">
    <property type="entry name" value="Formate dehydrogenase/DMSO reductase, domains 1-3"/>
    <property type="match status" value="1"/>
</dbReference>
<dbReference type="Gene3D" id="2.40.40.20">
    <property type="match status" value="1"/>
</dbReference>
<keyword evidence="3" id="KW-0500">Molybdenum</keyword>
<dbReference type="Proteomes" id="UP000606044">
    <property type="component" value="Unassembled WGS sequence"/>
</dbReference>
<accession>A0A917C8L6</accession>
<feature type="domain" description="Molybdopterin oxidoreductase" evidence="7">
    <location>
        <begin position="52"/>
        <end position="508"/>
    </location>
</feature>
<keyword evidence="6" id="KW-0560">Oxidoreductase</keyword>
<dbReference type="InterPro" id="IPR006657">
    <property type="entry name" value="MoPterin_dinucl-bd_dom"/>
</dbReference>
<evidence type="ECO:0000256" key="1">
    <source>
        <dbReference type="ARBA" id="ARBA00001942"/>
    </source>
</evidence>
<dbReference type="InterPro" id="IPR041460">
    <property type="entry name" value="Molybdopterin_N"/>
</dbReference>
<dbReference type="CDD" id="cd02769">
    <property type="entry name" value="MopB_DMSOR-BSOR-TMAOR"/>
    <property type="match status" value="1"/>
</dbReference>
<evidence type="ECO:0000313" key="10">
    <source>
        <dbReference type="EMBL" id="GGF77346.1"/>
    </source>
</evidence>
<dbReference type="AlphaFoldDB" id="A0A917C8L6"/>
<dbReference type="Pfam" id="PF01568">
    <property type="entry name" value="Molydop_binding"/>
    <property type="match status" value="1"/>
</dbReference>
<feature type="domain" description="Molybdopterin oxidoreductase N-terminal" evidence="9">
    <location>
        <begin position="8"/>
        <end position="48"/>
    </location>
</feature>
<gene>
    <name evidence="10" type="primary">bisC</name>
    <name evidence="10" type="ORF">GCM10007301_41630</name>
</gene>
<dbReference type="PROSITE" id="PS00490">
    <property type="entry name" value="MOLYBDOPTERIN_PROK_2"/>
    <property type="match status" value="1"/>
</dbReference>
<evidence type="ECO:0000259" key="9">
    <source>
        <dbReference type="Pfam" id="PF18364"/>
    </source>
</evidence>
<evidence type="ECO:0000256" key="2">
    <source>
        <dbReference type="ARBA" id="ARBA00010312"/>
    </source>
</evidence>
<dbReference type="Pfam" id="PF18364">
    <property type="entry name" value="Molybdopterin_N"/>
    <property type="match status" value="1"/>
</dbReference>
<dbReference type="GO" id="GO:0043546">
    <property type="term" value="F:molybdopterin cofactor binding"/>
    <property type="evidence" value="ECO:0007669"/>
    <property type="project" value="InterPro"/>
</dbReference>
<proteinExistence type="inferred from homology"/>
<dbReference type="GO" id="GO:0016491">
    <property type="term" value="F:oxidoreductase activity"/>
    <property type="evidence" value="ECO:0007669"/>
    <property type="project" value="UniProtKB-KW"/>
</dbReference>
<dbReference type="InterPro" id="IPR006656">
    <property type="entry name" value="Mopterin_OxRdtase"/>
</dbReference>
<protein>
    <submittedName>
        <fullName evidence="10">Biotin transporter BioY</fullName>
    </submittedName>
</protein>
<dbReference type="Gene3D" id="3.40.228.10">
    <property type="entry name" value="Dimethylsulfoxide Reductase, domain 2"/>
    <property type="match status" value="1"/>
</dbReference>
<dbReference type="RefSeq" id="WP_188582203.1">
    <property type="nucleotide sequence ID" value="NZ_BMCT01000007.1"/>
</dbReference>
<dbReference type="CDD" id="cd02793">
    <property type="entry name" value="MopB_CT_DMSOR-BSOR-TMAOR"/>
    <property type="match status" value="1"/>
</dbReference>
<evidence type="ECO:0000256" key="5">
    <source>
        <dbReference type="ARBA" id="ARBA00022764"/>
    </source>
</evidence>
<dbReference type="GO" id="GO:0009055">
    <property type="term" value="F:electron transfer activity"/>
    <property type="evidence" value="ECO:0007669"/>
    <property type="project" value="TreeGrafter"/>
</dbReference>
<dbReference type="GO" id="GO:0030288">
    <property type="term" value="C:outer membrane-bounded periplasmic space"/>
    <property type="evidence" value="ECO:0007669"/>
    <property type="project" value="TreeGrafter"/>
</dbReference>